<dbReference type="EMBL" id="JAMQON010000001">
    <property type="protein sequence ID" value="MDS0258943.1"/>
    <property type="molecule type" value="Genomic_DNA"/>
</dbReference>
<dbReference type="PANTHER" id="PTHR10110">
    <property type="entry name" value="SODIUM/HYDROGEN EXCHANGER"/>
    <property type="match status" value="1"/>
</dbReference>
<evidence type="ECO:0000256" key="1">
    <source>
        <dbReference type="ARBA" id="ARBA00004651"/>
    </source>
</evidence>
<feature type="transmembrane region" description="Helical" evidence="10">
    <location>
        <begin position="119"/>
        <end position="140"/>
    </location>
</feature>
<evidence type="ECO:0000256" key="9">
    <source>
        <dbReference type="ARBA" id="ARBA00023201"/>
    </source>
</evidence>
<sequence>MSLSGVEAALVDLVLVFALAGTIAAFAATSGHVPYTIALVLVGLAASLLGFGLRSELTPELLSDLILFVLVPALLFQGASRVDADRFVENVGLILGFAVVGLPISVALLGLASHLVLGFPLLGGLLFAAIVLPTDPVAVLPLFEELGVPARLSVLVDGESMLNDGVGVVLYTAFLELALESPRSGPADLVGLGLGEIVVDLALGVFVSMVGGVLVGAAVGIVVYRVFVFFDDELTTIILSVVLAYGSFLAGELLGVSGVVAVVSAGVFVAERRETTPLGADTRLTFSITWRSVGFVANTFLFLTIGLMTPFDALLATAVPMALTIGLVFLARAVVVYPLAALVDRSGLTSVPRSYRPVLVWSGIHVSIPLALALGLPAAFPAELATQFQVLTFGVAMFTLVVQGLTMEPLLHRLGVTTATE</sequence>
<name>A0ABU2F9H8_9EURY</name>
<comment type="subcellular location">
    <subcellularLocation>
        <location evidence="1">Cell membrane</location>
        <topology evidence="1">Multi-pass membrane protein</topology>
    </subcellularLocation>
</comment>
<accession>A0ABU2F9H8</accession>
<evidence type="ECO:0000256" key="8">
    <source>
        <dbReference type="ARBA" id="ARBA00023136"/>
    </source>
</evidence>
<evidence type="ECO:0000256" key="6">
    <source>
        <dbReference type="ARBA" id="ARBA00023053"/>
    </source>
</evidence>
<organism evidence="12 13">
    <name type="scientific">Haloarcula saliterrae</name>
    <dbReference type="NCBI Taxonomy" id="2950534"/>
    <lineage>
        <taxon>Archaea</taxon>
        <taxon>Methanobacteriati</taxon>
        <taxon>Methanobacteriota</taxon>
        <taxon>Stenosarchaea group</taxon>
        <taxon>Halobacteria</taxon>
        <taxon>Halobacteriales</taxon>
        <taxon>Haloarculaceae</taxon>
        <taxon>Haloarcula</taxon>
    </lineage>
</organism>
<feature type="transmembrane region" description="Helical" evidence="10">
    <location>
        <begin position="199"/>
        <end position="224"/>
    </location>
</feature>
<feature type="transmembrane region" description="Helical" evidence="10">
    <location>
        <begin position="314"/>
        <end position="337"/>
    </location>
</feature>
<keyword evidence="9" id="KW-0739">Sodium transport</keyword>
<proteinExistence type="predicted"/>
<evidence type="ECO:0000313" key="13">
    <source>
        <dbReference type="Proteomes" id="UP001259659"/>
    </source>
</evidence>
<gene>
    <name evidence="12" type="ORF">NDI56_06005</name>
</gene>
<reference evidence="12 13" key="1">
    <citation type="submission" date="2022-06" db="EMBL/GenBank/DDBJ databases">
        <title>Haloarcula sp. a new haloarchaeum isolate from saline soil.</title>
        <authorList>
            <person name="Strakova D."/>
            <person name="Galisteo C."/>
            <person name="Sanchez-Porro C."/>
            <person name="Ventosa A."/>
        </authorList>
    </citation>
    <scope>NUCLEOTIDE SEQUENCE [LARGE SCALE GENOMIC DNA]</scope>
    <source>
        <strain evidence="12 13">S1CR25-12</strain>
    </source>
</reference>
<keyword evidence="6" id="KW-0915">Sodium</keyword>
<evidence type="ECO:0000256" key="10">
    <source>
        <dbReference type="SAM" id="Phobius"/>
    </source>
</evidence>
<feature type="transmembrane region" description="Helical" evidence="10">
    <location>
        <begin position="61"/>
        <end position="79"/>
    </location>
</feature>
<feature type="transmembrane region" description="Helical" evidence="10">
    <location>
        <begin position="290"/>
        <end position="308"/>
    </location>
</feature>
<evidence type="ECO:0000256" key="3">
    <source>
        <dbReference type="ARBA" id="ARBA00022475"/>
    </source>
</evidence>
<keyword evidence="7" id="KW-0406">Ion transport</keyword>
<evidence type="ECO:0000313" key="12">
    <source>
        <dbReference type="EMBL" id="MDS0258943.1"/>
    </source>
</evidence>
<dbReference type="InterPro" id="IPR018422">
    <property type="entry name" value="Cation/H_exchanger_CPA1"/>
</dbReference>
<feature type="transmembrane region" description="Helical" evidence="10">
    <location>
        <begin position="386"/>
        <end position="405"/>
    </location>
</feature>
<protein>
    <submittedName>
        <fullName evidence="12">Cation:proton antiporter</fullName>
    </submittedName>
</protein>
<dbReference type="Proteomes" id="UP001259659">
    <property type="component" value="Unassembled WGS sequence"/>
</dbReference>
<feature type="domain" description="Cation/H+ exchanger transmembrane" evidence="11">
    <location>
        <begin position="19"/>
        <end position="411"/>
    </location>
</feature>
<dbReference type="PANTHER" id="PTHR10110:SF86">
    <property type="entry name" value="SODIUM_HYDROGEN EXCHANGER 7"/>
    <property type="match status" value="1"/>
</dbReference>
<feature type="transmembrane region" description="Helical" evidence="10">
    <location>
        <begin position="236"/>
        <end position="269"/>
    </location>
</feature>
<comment type="caution">
    <text evidence="12">The sequence shown here is derived from an EMBL/GenBank/DDBJ whole genome shotgun (WGS) entry which is preliminary data.</text>
</comment>
<evidence type="ECO:0000256" key="2">
    <source>
        <dbReference type="ARBA" id="ARBA00022448"/>
    </source>
</evidence>
<keyword evidence="4 10" id="KW-0812">Transmembrane</keyword>
<feature type="transmembrane region" description="Helical" evidence="10">
    <location>
        <begin position="358"/>
        <end position="380"/>
    </location>
</feature>
<keyword evidence="5 10" id="KW-1133">Transmembrane helix</keyword>
<evidence type="ECO:0000256" key="5">
    <source>
        <dbReference type="ARBA" id="ARBA00022989"/>
    </source>
</evidence>
<dbReference type="RefSeq" id="WP_310918527.1">
    <property type="nucleotide sequence ID" value="NZ_JAMQON010000001.1"/>
</dbReference>
<keyword evidence="8 10" id="KW-0472">Membrane</keyword>
<evidence type="ECO:0000256" key="4">
    <source>
        <dbReference type="ARBA" id="ARBA00022692"/>
    </source>
</evidence>
<dbReference type="Gene3D" id="6.10.140.1330">
    <property type="match status" value="1"/>
</dbReference>
<keyword evidence="3" id="KW-1003">Cell membrane</keyword>
<keyword evidence="13" id="KW-1185">Reference proteome</keyword>
<keyword evidence="2" id="KW-0813">Transport</keyword>
<evidence type="ECO:0000259" key="11">
    <source>
        <dbReference type="Pfam" id="PF00999"/>
    </source>
</evidence>
<feature type="transmembrane region" description="Helical" evidence="10">
    <location>
        <begin position="91"/>
        <end position="112"/>
    </location>
</feature>
<feature type="transmembrane region" description="Helical" evidence="10">
    <location>
        <begin position="35"/>
        <end position="54"/>
    </location>
</feature>
<feature type="transmembrane region" description="Helical" evidence="10">
    <location>
        <begin position="9"/>
        <end position="29"/>
    </location>
</feature>
<dbReference type="Pfam" id="PF00999">
    <property type="entry name" value="Na_H_Exchanger"/>
    <property type="match status" value="1"/>
</dbReference>
<dbReference type="InterPro" id="IPR006153">
    <property type="entry name" value="Cation/H_exchanger_TM"/>
</dbReference>
<evidence type="ECO:0000256" key="7">
    <source>
        <dbReference type="ARBA" id="ARBA00023065"/>
    </source>
</evidence>